<reference evidence="9 10" key="1">
    <citation type="submission" date="2024-03" db="EMBL/GenBank/DDBJ databases">
        <title>Adaptation during the transition from Ophiocordyceps entomopathogen to insect associate is accompanied by gene loss and intensified selection.</title>
        <authorList>
            <person name="Ward C.M."/>
            <person name="Onetto C.A."/>
            <person name="Borneman A.R."/>
        </authorList>
    </citation>
    <scope>NUCLEOTIDE SEQUENCE [LARGE SCALE GENOMIC DNA]</scope>
    <source>
        <strain evidence="9">AWRI1</strain>
        <tissue evidence="9">Single Adult Female</tissue>
    </source>
</reference>
<dbReference type="InterPro" id="IPR050933">
    <property type="entry name" value="Circadian_TF"/>
</dbReference>
<keyword evidence="4" id="KW-0238">DNA-binding</keyword>
<keyword evidence="6" id="KW-0539">Nucleus</keyword>
<accession>A0AAN9U000</accession>
<dbReference type="Proteomes" id="UP001367676">
    <property type="component" value="Unassembled WGS sequence"/>
</dbReference>
<dbReference type="GO" id="GO:0005634">
    <property type="term" value="C:nucleus"/>
    <property type="evidence" value="ECO:0007669"/>
    <property type="project" value="UniProtKB-SubCell"/>
</dbReference>
<dbReference type="InterPro" id="IPR013767">
    <property type="entry name" value="PAS_fold"/>
</dbReference>
<name>A0AAN9U000_9HEMI</name>
<dbReference type="GO" id="GO:0046983">
    <property type="term" value="F:protein dimerization activity"/>
    <property type="evidence" value="ECO:0007669"/>
    <property type="project" value="InterPro"/>
</dbReference>
<dbReference type="InterPro" id="IPR000014">
    <property type="entry name" value="PAS"/>
</dbReference>
<evidence type="ECO:0000259" key="8">
    <source>
        <dbReference type="PROSITE" id="PS50888"/>
    </source>
</evidence>
<dbReference type="GO" id="GO:0003677">
    <property type="term" value="F:DNA binding"/>
    <property type="evidence" value="ECO:0007669"/>
    <property type="project" value="UniProtKB-KW"/>
</dbReference>
<dbReference type="InterPro" id="IPR035965">
    <property type="entry name" value="PAS-like_dom_sf"/>
</dbReference>
<feature type="domain" description="BHLH" evidence="8">
    <location>
        <begin position="23"/>
        <end position="76"/>
    </location>
</feature>
<evidence type="ECO:0000256" key="4">
    <source>
        <dbReference type="ARBA" id="ARBA00023125"/>
    </source>
</evidence>
<feature type="domain" description="PAS" evidence="7">
    <location>
        <begin position="96"/>
        <end position="160"/>
    </location>
</feature>
<evidence type="ECO:0000256" key="5">
    <source>
        <dbReference type="ARBA" id="ARBA00023163"/>
    </source>
</evidence>
<dbReference type="GO" id="GO:0005737">
    <property type="term" value="C:cytoplasm"/>
    <property type="evidence" value="ECO:0007669"/>
    <property type="project" value="InterPro"/>
</dbReference>
<evidence type="ECO:0000256" key="2">
    <source>
        <dbReference type="ARBA" id="ARBA00022737"/>
    </source>
</evidence>
<dbReference type="PANTHER" id="PTHR23042">
    <property type="entry name" value="CIRCADIAN PROTEIN CLOCK/ARNT/BMAL/PAS"/>
    <property type="match status" value="1"/>
</dbReference>
<evidence type="ECO:0000313" key="10">
    <source>
        <dbReference type="Proteomes" id="UP001367676"/>
    </source>
</evidence>
<dbReference type="AlphaFoldDB" id="A0AAN9U000"/>
<feature type="domain" description="PAS" evidence="7">
    <location>
        <begin position="297"/>
        <end position="346"/>
    </location>
</feature>
<evidence type="ECO:0000256" key="3">
    <source>
        <dbReference type="ARBA" id="ARBA00023015"/>
    </source>
</evidence>
<gene>
    <name evidence="9" type="ORF">V9T40_008499</name>
</gene>
<comment type="subcellular location">
    <subcellularLocation>
        <location evidence="1">Nucleus</location>
    </subcellularLocation>
</comment>
<dbReference type="SUPFAM" id="SSF47459">
    <property type="entry name" value="HLH, helix-loop-helix DNA-binding domain"/>
    <property type="match status" value="1"/>
</dbReference>
<protein>
    <submittedName>
        <fullName evidence="9">Uncharacterized protein</fullName>
    </submittedName>
</protein>
<evidence type="ECO:0000313" key="9">
    <source>
        <dbReference type="EMBL" id="KAK7601058.1"/>
    </source>
</evidence>
<sequence length="468" mass="54322">MVGSSSSEDQEVEESKTVTEIQCKRQIHSKIEKRRRDKMNSYIAQLTSMIPTYNMSAQKLDKITVLRMTVQYLRSIQNSPMQLTSEESIRYSFISDEEMKRLILQVSEGFVFVLACDSAKIMYISESVTKILKCNRASLLERSLYDVIHPHDIYKIKEQISCAEINPRHQLGTSTPKELDLKVPSEQLGLYPGNRRSFFFRIKSNLENTVIKETLNGDQYTYPNYKARNEQNQYDIIQCTGYLKCWNPIVEKEKTSDNSEDVPSVTCLIGVGRKLDNFSETYQMENPTTFVSKHAVDGKFLFVDHWITIITGYLPQELLATNIYDYIHSEDVNEFAAAHQSLLQFAENSSVTQNFRFRTKFGNYVDMQSEWKSLINPWKRDVEYFYSKNTVHWSKDIKLNFGEQKEKTTNELGQNELFAFTNYPSEVKPDHNLIMDFNFHNAISEKTNDEASMEAILKLLECDANMAD</sequence>
<dbReference type="Gene3D" id="3.30.450.20">
    <property type="entry name" value="PAS domain"/>
    <property type="match status" value="2"/>
</dbReference>
<proteinExistence type="predicted"/>
<dbReference type="GO" id="GO:0045944">
    <property type="term" value="P:positive regulation of transcription by RNA polymerase II"/>
    <property type="evidence" value="ECO:0007669"/>
    <property type="project" value="UniProtKB-ARBA"/>
</dbReference>
<evidence type="ECO:0000256" key="6">
    <source>
        <dbReference type="ARBA" id="ARBA00023242"/>
    </source>
</evidence>
<dbReference type="PROSITE" id="PS50112">
    <property type="entry name" value="PAS"/>
    <property type="match status" value="2"/>
</dbReference>
<dbReference type="CDD" id="cd00130">
    <property type="entry name" value="PAS"/>
    <property type="match status" value="2"/>
</dbReference>
<dbReference type="GO" id="GO:0005667">
    <property type="term" value="C:transcription regulator complex"/>
    <property type="evidence" value="ECO:0007669"/>
    <property type="project" value="InterPro"/>
</dbReference>
<dbReference type="SMART" id="SM00353">
    <property type="entry name" value="HLH"/>
    <property type="match status" value="1"/>
</dbReference>
<dbReference type="Pfam" id="PF00010">
    <property type="entry name" value="HLH"/>
    <property type="match status" value="1"/>
</dbReference>
<comment type="caution">
    <text evidence="9">The sequence shown here is derived from an EMBL/GenBank/DDBJ whole genome shotgun (WGS) entry which is preliminary data.</text>
</comment>
<dbReference type="NCBIfam" id="TIGR00229">
    <property type="entry name" value="sensory_box"/>
    <property type="match status" value="1"/>
</dbReference>
<dbReference type="SMART" id="SM00091">
    <property type="entry name" value="PAS"/>
    <property type="match status" value="2"/>
</dbReference>
<dbReference type="PROSITE" id="PS50888">
    <property type="entry name" value="BHLH"/>
    <property type="match status" value="1"/>
</dbReference>
<keyword evidence="2" id="KW-0677">Repeat</keyword>
<dbReference type="InterPro" id="IPR036638">
    <property type="entry name" value="HLH_DNA-bd_sf"/>
</dbReference>
<dbReference type="GO" id="GO:0003700">
    <property type="term" value="F:DNA-binding transcription factor activity"/>
    <property type="evidence" value="ECO:0007669"/>
    <property type="project" value="InterPro"/>
</dbReference>
<dbReference type="InterPro" id="IPR001067">
    <property type="entry name" value="Nuc_translocat"/>
</dbReference>
<dbReference type="PRINTS" id="PR00785">
    <property type="entry name" value="NCTRNSLOCATR"/>
</dbReference>
<dbReference type="EMBL" id="JBBCAQ010000010">
    <property type="protein sequence ID" value="KAK7601058.1"/>
    <property type="molecule type" value="Genomic_DNA"/>
</dbReference>
<dbReference type="Pfam" id="PF00989">
    <property type="entry name" value="PAS"/>
    <property type="match status" value="1"/>
</dbReference>
<organism evidence="9 10">
    <name type="scientific">Parthenolecanium corni</name>
    <dbReference type="NCBI Taxonomy" id="536013"/>
    <lineage>
        <taxon>Eukaryota</taxon>
        <taxon>Metazoa</taxon>
        <taxon>Ecdysozoa</taxon>
        <taxon>Arthropoda</taxon>
        <taxon>Hexapoda</taxon>
        <taxon>Insecta</taxon>
        <taxon>Pterygota</taxon>
        <taxon>Neoptera</taxon>
        <taxon>Paraneoptera</taxon>
        <taxon>Hemiptera</taxon>
        <taxon>Sternorrhyncha</taxon>
        <taxon>Coccoidea</taxon>
        <taxon>Coccidae</taxon>
        <taxon>Parthenolecanium</taxon>
    </lineage>
</organism>
<evidence type="ECO:0000259" key="7">
    <source>
        <dbReference type="PROSITE" id="PS50112"/>
    </source>
</evidence>
<keyword evidence="5" id="KW-0804">Transcription</keyword>
<dbReference type="Pfam" id="PF14598">
    <property type="entry name" value="PAS_11"/>
    <property type="match status" value="1"/>
</dbReference>
<dbReference type="SUPFAM" id="SSF55785">
    <property type="entry name" value="PYP-like sensor domain (PAS domain)"/>
    <property type="match status" value="2"/>
</dbReference>
<dbReference type="InterPro" id="IPR011598">
    <property type="entry name" value="bHLH_dom"/>
</dbReference>
<evidence type="ECO:0000256" key="1">
    <source>
        <dbReference type="ARBA" id="ARBA00004123"/>
    </source>
</evidence>
<keyword evidence="3" id="KW-0805">Transcription regulation</keyword>
<keyword evidence="10" id="KW-1185">Reference proteome</keyword>
<dbReference type="Gene3D" id="4.10.280.10">
    <property type="entry name" value="Helix-loop-helix DNA-binding domain"/>
    <property type="match status" value="1"/>
</dbReference>